<feature type="region of interest" description="Disordered" evidence="1">
    <location>
        <begin position="1"/>
        <end position="51"/>
    </location>
</feature>
<dbReference type="Pfam" id="PF22942">
    <property type="entry name" value="DUF7025"/>
    <property type="match status" value="1"/>
</dbReference>
<dbReference type="EMBL" id="PDLN01000006">
    <property type="protein sequence ID" value="RDW83485.1"/>
    <property type="molecule type" value="Genomic_DNA"/>
</dbReference>
<keyword evidence="4" id="KW-1185">Reference proteome</keyword>
<dbReference type="InterPro" id="IPR054289">
    <property type="entry name" value="DUF7025"/>
</dbReference>
<proteinExistence type="predicted"/>
<dbReference type="InterPro" id="IPR027417">
    <property type="entry name" value="P-loop_NTPase"/>
</dbReference>
<feature type="domain" description="AAA+ ATPase" evidence="2">
    <location>
        <begin position="477"/>
        <end position="604"/>
    </location>
</feature>
<dbReference type="OrthoDB" id="10042665at2759"/>
<dbReference type="SMART" id="SM00382">
    <property type="entry name" value="AAA"/>
    <property type="match status" value="1"/>
</dbReference>
<reference evidence="3 4" key="1">
    <citation type="journal article" date="2018" name="IMA Fungus">
        <title>IMA Genome-F 9: Draft genome sequence of Annulohypoxylon stygium, Aspergillus mulundensis, Berkeleyomyces basicola (syn. Thielaviopsis basicola), Ceratocystis smalleyi, two Cercospora beticola strains, Coleophoma cylindrospora, Fusarium fracticaudum, Phialophora cf. hyalina, and Morchella septimelata.</title>
        <authorList>
            <person name="Wingfield B.D."/>
            <person name="Bills G.F."/>
            <person name="Dong Y."/>
            <person name="Huang W."/>
            <person name="Nel W.J."/>
            <person name="Swalarsk-Parry B.S."/>
            <person name="Vaghefi N."/>
            <person name="Wilken P.M."/>
            <person name="An Z."/>
            <person name="de Beer Z.W."/>
            <person name="De Vos L."/>
            <person name="Chen L."/>
            <person name="Duong T.A."/>
            <person name="Gao Y."/>
            <person name="Hammerbacher A."/>
            <person name="Kikkert J.R."/>
            <person name="Li Y."/>
            <person name="Li H."/>
            <person name="Li K."/>
            <person name="Li Q."/>
            <person name="Liu X."/>
            <person name="Ma X."/>
            <person name="Naidoo K."/>
            <person name="Pethybridge S.J."/>
            <person name="Sun J."/>
            <person name="Steenkamp E.T."/>
            <person name="van der Nest M.A."/>
            <person name="van Wyk S."/>
            <person name="Wingfield M.J."/>
            <person name="Xiong C."/>
            <person name="Yue Q."/>
            <person name="Zhang X."/>
        </authorList>
    </citation>
    <scope>NUCLEOTIDE SEQUENCE [LARGE SCALE GENOMIC DNA]</scope>
    <source>
        <strain evidence="3 4">BP5796</strain>
    </source>
</reference>
<dbReference type="PANTHER" id="PTHR46411:SF3">
    <property type="entry name" value="AAA+ ATPASE DOMAIN-CONTAINING PROTEIN"/>
    <property type="match status" value="1"/>
</dbReference>
<dbReference type="Proteomes" id="UP000256328">
    <property type="component" value="Unassembled WGS sequence"/>
</dbReference>
<comment type="caution">
    <text evidence="3">The sequence shown here is derived from an EMBL/GenBank/DDBJ whole genome shotgun (WGS) entry which is preliminary data.</text>
</comment>
<dbReference type="AlphaFoldDB" id="A0A3D8SAX2"/>
<protein>
    <recommendedName>
        <fullName evidence="2">AAA+ ATPase domain-containing protein</fullName>
    </recommendedName>
</protein>
<dbReference type="Gene3D" id="3.40.50.300">
    <property type="entry name" value="P-loop containing nucleotide triphosphate hydrolases"/>
    <property type="match status" value="1"/>
</dbReference>
<name>A0A3D8SAX2_9HELO</name>
<gene>
    <name evidence="3" type="ORF">BP5796_04976</name>
</gene>
<dbReference type="Pfam" id="PF00004">
    <property type="entry name" value="AAA"/>
    <property type="match status" value="1"/>
</dbReference>
<dbReference type="CDD" id="cd19481">
    <property type="entry name" value="RecA-like_protease"/>
    <property type="match status" value="1"/>
</dbReference>
<dbReference type="InterPro" id="IPR003593">
    <property type="entry name" value="AAA+_ATPase"/>
</dbReference>
<dbReference type="GO" id="GO:0016887">
    <property type="term" value="F:ATP hydrolysis activity"/>
    <property type="evidence" value="ECO:0007669"/>
    <property type="project" value="InterPro"/>
</dbReference>
<feature type="compositionally biased region" description="Low complexity" evidence="1">
    <location>
        <begin position="8"/>
        <end position="24"/>
    </location>
</feature>
<evidence type="ECO:0000259" key="2">
    <source>
        <dbReference type="SMART" id="SM00382"/>
    </source>
</evidence>
<sequence length="700" mass="79665">MAPQPVAKTPRPVTPVDTPKVTPDAGSGSDTPAESSKDPEPPVEPGSQSGIKQLYREDERFAWEDWAPDDVNIDVEDTPEAKKWALVVRKEKGKSGLVLHSVTVQSKLLKGALGPVFEGYSGISTKLKNLTFTTPFREFFYRWDNFQDMIKEDHEETTVKHIKLLEDIISAEIKPHIEKRDEYIKHGLVTFDYLWALFEPDIDVWSEVDGQDRIYKLNTCSYQEIQGNLTCILLCRCIDTNGTTFGYSKTVLKIDAFEGVKPVSSLSVLPALLHPEVRSIRTKLEQRGTFFRDLLGSHYRSYSGFYLSKDYFGRSMKRNLDNGRIIVDAHMYSTYNHENMPSLEPLDSPVRFSRADLDDSDEDDDDQYTTTQLQVMRAIASRVRRHQRLRKESKVLKPHMLADEDLVYCTTTVRGYDLLSKQWVEFYVENVNPIKWNVESFQRLVLPNDYKELVLAFVEGQLSQKDNFDDIVQGKGQGIIMLLNGEPGVGKTLTAESVAEEMKRPLYSMGAGELGHTADEVERSLQRVLEISAKWGAVLLLDECDVFLEQRTASDIERNKLVSVFLRLLEYFKGVLLLTTNRIGTFDAAFQSRIHLTLNYPGLDFPSRLLVWKNFVRNEKEGLYVSEMSDADLEKMAELELNGREIKNIIKTARLLATRKGTPLGMEHVQTVWRVKQGEFRFGKTLTAQNGDGACGHCGK</sequence>
<evidence type="ECO:0000256" key="1">
    <source>
        <dbReference type="SAM" id="MobiDB-lite"/>
    </source>
</evidence>
<dbReference type="PANTHER" id="PTHR46411">
    <property type="entry name" value="FAMILY ATPASE, PUTATIVE-RELATED"/>
    <property type="match status" value="1"/>
</dbReference>
<evidence type="ECO:0000313" key="3">
    <source>
        <dbReference type="EMBL" id="RDW83485.1"/>
    </source>
</evidence>
<accession>A0A3D8SAX2</accession>
<organism evidence="3 4">
    <name type="scientific">Coleophoma crateriformis</name>
    <dbReference type="NCBI Taxonomy" id="565419"/>
    <lineage>
        <taxon>Eukaryota</taxon>
        <taxon>Fungi</taxon>
        <taxon>Dikarya</taxon>
        <taxon>Ascomycota</taxon>
        <taxon>Pezizomycotina</taxon>
        <taxon>Leotiomycetes</taxon>
        <taxon>Helotiales</taxon>
        <taxon>Dermateaceae</taxon>
        <taxon>Coleophoma</taxon>
    </lineage>
</organism>
<dbReference type="InterPro" id="IPR003959">
    <property type="entry name" value="ATPase_AAA_core"/>
</dbReference>
<evidence type="ECO:0000313" key="4">
    <source>
        <dbReference type="Proteomes" id="UP000256328"/>
    </source>
</evidence>
<dbReference type="SUPFAM" id="SSF52540">
    <property type="entry name" value="P-loop containing nucleoside triphosphate hydrolases"/>
    <property type="match status" value="1"/>
</dbReference>
<dbReference type="GO" id="GO:0005524">
    <property type="term" value="F:ATP binding"/>
    <property type="evidence" value="ECO:0007669"/>
    <property type="project" value="InterPro"/>
</dbReference>